<name>A0A1I7Z727_9BILA</name>
<dbReference type="InterPro" id="IPR036397">
    <property type="entry name" value="RNaseH_sf"/>
</dbReference>
<keyword evidence="3" id="KW-1185">Reference proteome</keyword>
<dbReference type="WBParaSite" id="L893_g23243.t1">
    <property type="protein sequence ID" value="L893_g23243.t1"/>
    <property type="gene ID" value="L893_g23243"/>
</dbReference>
<dbReference type="PANTHER" id="PTHR23022:SF129">
    <property type="entry name" value="TRANSPOSABLE ELEMENT TC3 TRANSPOSASE"/>
    <property type="match status" value="1"/>
</dbReference>
<feature type="compositionally biased region" description="Acidic residues" evidence="1">
    <location>
        <begin position="46"/>
        <end position="65"/>
    </location>
</feature>
<organism evidence="3 4">
    <name type="scientific">Steinernema glaseri</name>
    <dbReference type="NCBI Taxonomy" id="37863"/>
    <lineage>
        <taxon>Eukaryota</taxon>
        <taxon>Metazoa</taxon>
        <taxon>Ecdysozoa</taxon>
        <taxon>Nematoda</taxon>
        <taxon>Chromadorea</taxon>
        <taxon>Rhabditida</taxon>
        <taxon>Tylenchina</taxon>
        <taxon>Panagrolaimomorpha</taxon>
        <taxon>Strongyloidoidea</taxon>
        <taxon>Steinernematidae</taxon>
        <taxon>Steinernema</taxon>
    </lineage>
</organism>
<protein>
    <submittedName>
        <fullName evidence="4">DDE_3 domain-containing protein</fullName>
    </submittedName>
</protein>
<evidence type="ECO:0000313" key="3">
    <source>
        <dbReference type="Proteomes" id="UP000095287"/>
    </source>
</evidence>
<accession>A0A1I7Z727</accession>
<feature type="compositionally biased region" description="Polar residues" evidence="1">
    <location>
        <begin position="1"/>
        <end position="12"/>
    </location>
</feature>
<dbReference type="GO" id="GO:0003676">
    <property type="term" value="F:nucleic acid binding"/>
    <property type="evidence" value="ECO:0007669"/>
    <property type="project" value="InterPro"/>
</dbReference>
<evidence type="ECO:0000256" key="1">
    <source>
        <dbReference type="SAM" id="MobiDB-lite"/>
    </source>
</evidence>
<dbReference type="AlphaFoldDB" id="A0A1I7Z727"/>
<reference evidence="4" key="1">
    <citation type="submission" date="2016-11" db="UniProtKB">
        <authorList>
            <consortium name="WormBaseParasite"/>
        </authorList>
    </citation>
    <scope>IDENTIFICATION</scope>
</reference>
<dbReference type="Pfam" id="PF13358">
    <property type="entry name" value="DDE_3"/>
    <property type="match status" value="1"/>
</dbReference>
<evidence type="ECO:0000313" key="4">
    <source>
        <dbReference type="WBParaSite" id="L893_g23243.t1"/>
    </source>
</evidence>
<dbReference type="InterPro" id="IPR052338">
    <property type="entry name" value="Transposase_5"/>
</dbReference>
<sequence>MLPKTTKTSFSSLVFLENPEPPAPSLRKSKKKWIKNKKNRHHMADAESDEDIEEQPPAEDGEDEAQLAHFFAKKTQKNPEGIKKPELQESARALQKKGKQMKKTAKPQHFTFFSDEKKLNLDGPDGMTHYWRDLRKEERVFSRRNFGGGSVMVWAAFSSKGQLEIAFVSPRMNSEEYQQALQYHLLTFMRRFRRIRFTYQQDNASTHVSRSTLGWMESKSINCMDWPACSPDLNPMENLWGLLVRRVYAEGRQFGTVRPPKKPSRIFDVIRLSGAQTQYL</sequence>
<dbReference type="Gene3D" id="3.30.420.10">
    <property type="entry name" value="Ribonuclease H-like superfamily/Ribonuclease H"/>
    <property type="match status" value="1"/>
</dbReference>
<proteinExistence type="predicted"/>
<feature type="region of interest" description="Disordered" evidence="1">
    <location>
        <begin position="1"/>
        <end position="68"/>
    </location>
</feature>
<feature type="compositionally biased region" description="Basic residues" evidence="1">
    <location>
        <begin position="27"/>
        <end position="41"/>
    </location>
</feature>
<evidence type="ECO:0000259" key="2">
    <source>
        <dbReference type="Pfam" id="PF13358"/>
    </source>
</evidence>
<dbReference type="PANTHER" id="PTHR23022">
    <property type="entry name" value="TRANSPOSABLE ELEMENT-RELATED"/>
    <property type="match status" value="1"/>
</dbReference>
<dbReference type="Proteomes" id="UP000095287">
    <property type="component" value="Unplaced"/>
</dbReference>
<feature type="domain" description="Tc1-like transposase DDE" evidence="2">
    <location>
        <begin position="112"/>
        <end position="254"/>
    </location>
</feature>
<dbReference type="InterPro" id="IPR038717">
    <property type="entry name" value="Tc1-like_DDE_dom"/>
</dbReference>